<keyword evidence="2" id="KW-0732">Signal</keyword>
<evidence type="ECO:0000256" key="2">
    <source>
        <dbReference type="SAM" id="SignalP"/>
    </source>
</evidence>
<organism evidence="3 4">
    <name type="scientific">Stachybotrys elegans</name>
    <dbReference type="NCBI Taxonomy" id="80388"/>
    <lineage>
        <taxon>Eukaryota</taxon>
        <taxon>Fungi</taxon>
        <taxon>Dikarya</taxon>
        <taxon>Ascomycota</taxon>
        <taxon>Pezizomycotina</taxon>
        <taxon>Sordariomycetes</taxon>
        <taxon>Hypocreomycetidae</taxon>
        <taxon>Hypocreales</taxon>
        <taxon>Stachybotryaceae</taxon>
        <taxon>Stachybotrys</taxon>
    </lineage>
</organism>
<dbReference type="Proteomes" id="UP000813444">
    <property type="component" value="Unassembled WGS sequence"/>
</dbReference>
<feature type="signal peptide" evidence="2">
    <location>
        <begin position="1"/>
        <end position="18"/>
    </location>
</feature>
<protein>
    <submittedName>
        <fullName evidence="3">Uncharacterized protein</fullName>
    </submittedName>
</protein>
<dbReference type="EMBL" id="JAGPNK010000010">
    <property type="protein sequence ID" value="KAH7312609.1"/>
    <property type="molecule type" value="Genomic_DNA"/>
</dbReference>
<evidence type="ECO:0000313" key="4">
    <source>
        <dbReference type="Proteomes" id="UP000813444"/>
    </source>
</evidence>
<dbReference type="OrthoDB" id="5365129at2759"/>
<feature type="region of interest" description="Disordered" evidence="1">
    <location>
        <begin position="239"/>
        <end position="264"/>
    </location>
</feature>
<reference evidence="3" key="1">
    <citation type="journal article" date="2021" name="Nat. Commun.">
        <title>Genetic determinants of endophytism in the Arabidopsis root mycobiome.</title>
        <authorList>
            <person name="Mesny F."/>
            <person name="Miyauchi S."/>
            <person name="Thiergart T."/>
            <person name="Pickel B."/>
            <person name="Atanasova L."/>
            <person name="Karlsson M."/>
            <person name="Huettel B."/>
            <person name="Barry K.W."/>
            <person name="Haridas S."/>
            <person name="Chen C."/>
            <person name="Bauer D."/>
            <person name="Andreopoulos W."/>
            <person name="Pangilinan J."/>
            <person name="LaButti K."/>
            <person name="Riley R."/>
            <person name="Lipzen A."/>
            <person name="Clum A."/>
            <person name="Drula E."/>
            <person name="Henrissat B."/>
            <person name="Kohler A."/>
            <person name="Grigoriev I.V."/>
            <person name="Martin F.M."/>
            <person name="Hacquard S."/>
        </authorList>
    </citation>
    <scope>NUCLEOTIDE SEQUENCE</scope>
    <source>
        <strain evidence="3">MPI-CAGE-CH-0235</strain>
    </source>
</reference>
<dbReference type="AlphaFoldDB" id="A0A8K0SMW5"/>
<gene>
    <name evidence="3" type="ORF">B0I35DRAFT_437399</name>
</gene>
<sequence length="356" mass="39244">MAGVAFLNVLGAVSGALGIIQFGLDNFPEPETTGSSIRIAVGLDFEGGLTNAGGDAPDIRLWNEAGEFLGIRADPGKVNHGGFIDFKVDHKRDSSQQATYAVVAGNNNAVCIAYMSITWPDGEKYSWTGDWAELCEPYLEERAPWYNSNVLIGGTKHKPRCMWVDKDGNQPTTGFQVHFPEFVEQTDRTSFTDEEKEDIVRYTCSNGVPFRTFQEPDPRTVTYRVLNPLLKRDEQAVTVAQSTAPAKRKTWTPRGTSFSTRQETSPIKTMQFNQLVVDDSPDNSAFRLCNSASSLGPDFVSIPEGMFCRMSDKSLWPLCTEGLIDACFNMDVKQLIIGGVAARASYDEVMDWGSGN</sequence>
<proteinExistence type="predicted"/>
<comment type="caution">
    <text evidence="3">The sequence shown here is derived from an EMBL/GenBank/DDBJ whole genome shotgun (WGS) entry which is preliminary data.</text>
</comment>
<feature type="compositionally biased region" description="Polar residues" evidence="1">
    <location>
        <begin position="253"/>
        <end position="264"/>
    </location>
</feature>
<evidence type="ECO:0000313" key="3">
    <source>
        <dbReference type="EMBL" id="KAH7312609.1"/>
    </source>
</evidence>
<evidence type="ECO:0000256" key="1">
    <source>
        <dbReference type="SAM" id="MobiDB-lite"/>
    </source>
</evidence>
<feature type="chain" id="PRO_5035468803" evidence="2">
    <location>
        <begin position="19"/>
        <end position="356"/>
    </location>
</feature>
<accession>A0A8K0SMW5</accession>
<name>A0A8K0SMW5_9HYPO</name>
<keyword evidence="4" id="KW-1185">Reference proteome</keyword>